<evidence type="ECO:0000256" key="4">
    <source>
        <dbReference type="ARBA" id="ARBA00023242"/>
    </source>
</evidence>
<keyword evidence="4" id="KW-0539">Nucleus</keyword>
<dbReference type="InterPro" id="IPR042537">
    <property type="entry name" value="Nucleoporin_Nup155_C_2"/>
</dbReference>
<dbReference type="Gene3D" id="1.25.40.440">
    <property type="entry name" value="Nucleoporin, helical domain, central subdomain"/>
    <property type="match status" value="1"/>
</dbReference>
<evidence type="ECO:0000256" key="3">
    <source>
        <dbReference type="ARBA" id="ARBA00022448"/>
    </source>
</evidence>
<feature type="domain" description="Nucleoporin Nup133/Nup155-like N-terminal" evidence="6">
    <location>
        <begin position="67"/>
        <end position="521"/>
    </location>
</feature>
<dbReference type="GO" id="GO:0044611">
    <property type="term" value="C:nuclear pore inner ring"/>
    <property type="evidence" value="ECO:0007669"/>
    <property type="project" value="TreeGrafter"/>
</dbReference>
<dbReference type="InterPro" id="IPR042533">
    <property type="entry name" value="Nucleoporin_Nup155_C_1"/>
</dbReference>
<comment type="similarity">
    <text evidence="2">Belongs to the non-repetitive/WGA-negative nucleoporin family.</text>
</comment>
<dbReference type="Gene3D" id="2.130.10.10">
    <property type="entry name" value="YVTN repeat-like/Quinoprotein amine dehydrogenase"/>
    <property type="match status" value="1"/>
</dbReference>
<dbReference type="GO" id="GO:0000972">
    <property type="term" value="P:transcription-dependent tethering of RNA polymerase II gene DNA at nuclear periphery"/>
    <property type="evidence" value="ECO:0007669"/>
    <property type="project" value="TreeGrafter"/>
</dbReference>
<keyword evidence="8" id="KW-1185">Reference proteome</keyword>
<dbReference type="InterPro" id="IPR015943">
    <property type="entry name" value="WD40/YVTN_repeat-like_dom_sf"/>
</dbReference>
<dbReference type="OrthoDB" id="338970at2759"/>
<reference evidence="7" key="1">
    <citation type="submission" date="2014-03" db="EMBL/GenBank/DDBJ databases">
        <authorList>
            <person name="Casaregola S."/>
        </authorList>
    </citation>
    <scope>NUCLEOTIDE SEQUENCE [LARGE SCALE GENOMIC DNA]</scope>
    <source>
        <strain evidence="7">CLIB 918</strain>
    </source>
</reference>
<dbReference type="SUPFAM" id="SSF101908">
    <property type="entry name" value="Putative isomerase YbhE"/>
    <property type="match status" value="1"/>
</dbReference>
<evidence type="ECO:0000259" key="6">
    <source>
        <dbReference type="Pfam" id="PF08801"/>
    </source>
</evidence>
<dbReference type="Gene3D" id="1.20.120.1880">
    <property type="entry name" value="Nucleoporin, helical C-terminal domain"/>
    <property type="match status" value="1"/>
</dbReference>
<organism evidence="7 8">
    <name type="scientific">Geotrichum candidum</name>
    <name type="common">Oospora lactis</name>
    <name type="synonym">Dipodascus geotrichum</name>
    <dbReference type="NCBI Taxonomy" id="1173061"/>
    <lineage>
        <taxon>Eukaryota</taxon>
        <taxon>Fungi</taxon>
        <taxon>Dikarya</taxon>
        <taxon>Ascomycota</taxon>
        <taxon>Saccharomycotina</taxon>
        <taxon>Dipodascomycetes</taxon>
        <taxon>Dipodascales</taxon>
        <taxon>Dipodascaceae</taxon>
        <taxon>Geotrichum</taxon>
    </lineage>
</organism>
<comment type="caution">
    <text evidence="7">The sequence shown here is derived from an EMBL/GenBank/DDBJ whole genome shotgun (WGS) entry which is preliminary data.</text>
</comment>
<proteinExistence type="inferred from homology"/>
<dbReference type="InterPro" id="IPR007187">
    <property type="entry name" value="Nucleoporin_Nup133/Nup155_C"/>
</dbReference>
<dbReference type="PANTHER" id="PTHR10350:SF6">
    <property type="entry name" value="NUCLEAR PORE COMPLEX PROTEIN NUP155"/>
    <property type="match status" value="1"/>
</dbReference>
<evidence type="ECO:0000259" key="5">
    <source>
        <dbReference type="Pfam" id="PF03177"/>
    </source>
</evidence>
<dbReference type="PANTHER" id="PTHR10350">
    <property type="entry name" value="NUCLEAR PORE COMPLEX PROTEIN NUP155"/>
    <property type="match status" value="1"/>
</dbReference>
<dbReference type="GO" id="GO:0036228">
    <property type="term" value="P:protein localization to nuclear inner membrane"/>
    <property type="evidence" value="ECO:0007669"/>
    <property type="project" value="TreeGrafter"/>
</dbReference>
<dbReference type="GO" id="GO:0006405">
    <property type="term" value="P:RNA export from nucleus"/>
    <property type="evidence" value="ECO:0007669"/>
    <property type="project" value="TreeGrafter"/>
</dbReference>
<dbReference type="Pfam" id="PF03177">
    <property type="entry name" value="Nucleoporin_C"/>
    <property type="match status" value="1"/>
</dbReference>
<accession>A0A0J9XC70</accession>
<keyword evidence="3" id="KW-0813">Transport</keyword>
<dbReference type="GO" id="GO:0006606">
    <property type="term" value="P:protein import into nucleus"/>
    <property type="evidence" value="ECO:0007669"/>
    <property type="project" value="TreeGrafter"/>
</dbReference>
<name>A0A0J9XC70_GEOCN</name>
<dbReference type="Pfam" id="PF08801">
    <property type="entry name" value="Nucleoporin_N"/>
    <property type="match status" value="1"/>
</dbReference>
<dbReference type="Gene3D" id="1.25.40.450">
    <property type="entry name" value="Nucleoporin, helical domain, N-terminal subdomain"/>
    <property type="match status" value="1"/>
</dbReference>
<dbReference type="FunFam" id="1.25.40.440:FF:000001">
    <property type="entry name" value="Nuclear pore complex subunit"/>
    <property type="match status" value="1"/>
</dbReference>
<dbReference type="InterPro" id="IPR042538">
    <property type="entry name" value="Nucleoporin_Nup155_C_3"/>
</dbReference>
<comment type="subcellular location">
    <subcellularLocation>
        <location evidence="1">Nucleus</location>
    </subcellularLocation>
</comment>
<sequence length="1314" mass="147752">MDPHVNTIGIVSAADLKEKSNPLELASKHIDSYLEKDERYPDISHTSLQTSWAQYLYLESGSPLGAYNPFLKTDTISIPDSIYDQFNKTEMQTKMGIFPEIDRAWITVDNSLYFWNYRNGSDFHTFDQLDQAITSVALVPPKRGMFIDSITHVLVLSTTKDLYLIAISYNKEKNELELFETGMNLSVSGLEVSTIVASKTTGRIFLAGKSHGVNISEVDYTNVETWFKGKCTRICHTGNPLASVIPSITGYDRYQLHNIPVIGSLLSQSTPETVTSIVIDDSRSLLYTLSNFSTIRMYYMDPKSTSLTHKSTYSLSQIVSHIQMIPTPAHQLGDDANKLSSNKSFSIVSIQVIESFESSRLNLIAITSTGSRIYIKAANTTSSFGPPTAMQAIQQRFPPSAANPTAATNILRDTKSLSRVFSPGYYFAVVPSRSGEPGDSVFIAAPDSGKMIFHLSTATAGANPVYYENASFLDIEGFIQEIALVTPYKNPTTTGFSNESSAQYTVQNPQVVILTNAGIHIFTRKYPYQVFEELGQDIRSFFEFYGRTETCANALSIASRTSTFSSDECDFASKVFIEIGGKPHLKVDDENSYSLSSNLGTNTQTNQFNTTSVIPRTTNVEQIRLSGRFDGIATYISRVVRTFWKSRVFNVQKVGTAKRFSHGINKKTLESTQLVLLEISEYLDKNKTFIDGLSGGPENLLAMAGRSEELSLQAEHRSLHSLVALIKSMREATAFLLLLIDESAKTTEGLESITSFLPVEARDKLETLTFKQFFSSKLGNELARELITCLINRNITDGGSVDSVSSVLQDRCVSFCSADDVIIYKALEFLRKAESLEGNARQQKLNESLGLFKKAAGHIQFDVLKDALDEFVKLRYYPGAVDLALTAAQEEDRGNQAIGFLQDGKNPNDQRKKFMDARYRIYELVFKILEVVDKEVSDFKVSNTFPESQNTQLHVVNRLRDETYFICYSSTEEIFHFCFYDWFLSKDVVARLLEIETPFILPYLEIKAKTDLKIANLLWTYHQKHGNFFAAAEVLFVLAKSEFDLPLSQRIEFLSRAKTYCSCPSPPEFQNVISLLNTNIQENLDVANIQDEILRTLKNDPDFDPVKREQLISDLNSRLYNISDLFNDFAMPLGYYEIMLLIFQTTDYRGAEDINGCWDLLIDSAHTNSKHLIKDDSKPYVYISQLVQRLGQQLQLAEFVFPPDHLTPLLEGYSVKYAPDAPQGWVVDTLLSAGLSYEVLISIFNNLIERRDYPFVDDASFKILANDLVYLLNRCLKECKTLKLYEVVSQELLKTLENTVGAAPLANIKRQVVQ</sequence>
<dbReference type="EMBL" id="CCBN010000010">
    <property type="protein sequence ID" value="CDO55122.1"/>
    <property type="molecule type" value="Genomic_DNA"/>
</dbReference>
<evidence type="ECO:0000256" key="2">
    <source>
        <dbReference type="ARBA" id="ARBA00007373"/>
    </source>
</evidence>
<dbReference type="GO" id="GO:0017056">
    <property type="term" value="F:structural constituent of nuclear pore"/>
    <property type="evidence" value="ECO:0007669"/>
    <property type="project" value="InterPro"/>
</dbReference>
<dbReference type="Gene3D" id="1.20.58.1780">
    <property type="match status" value="1"/>
</dbReference>
<feature type="domain" description="Nucleoporin Nup133/Nup155-like C-terminal" evidence="5">
    <location>
        <begin position="626"/>
        <end position="1287"/>
    </location>
</feature>
<protein>
    <submittedName>
        <fullName evidence="7">Similar to Saccharomyces cerevisiae YBL079W NUP170 Subunit of the nuclear pore complex (NPC)</fullName>
    </submittedName>
</protein>
<dbReference type="Proteomes" id="UP000242525">
    <property type="component" value="Unassembled WGS sequence"/>
</dbReference>
<dbReference type="InterPro" id="IPR014908">
    <property type="entry name" value="Nucleoporin_Nup133/Nup155_N"/>
</dbReference>
<evidence type="ECO:0000256" key="1">
    <source>
        <dbReference type="ARBA" id="ARBA00004123"/>
    </source>
</evidence>
<dbReference type="STRING" id="1173061.A0A0J9XC70"/>
<dbReference type="InterPro" id="IPR004870">
    <property type="entry name" value="Nucleoporin_Nup155"/>
</dbReference>
<evidence type="ECO:0000313" key="7">
    <source>
        <dbReference type="EMBL" id="CDO55122.1"/>
    </source>
</evidence>
<gene>
    <name evidence="7" type="ORF">BN980_GECA10s00219g</name>
</gene>
<evidence type="ECO:0000313" key="8">
    <source>
        <dbReference type="Proteomes" id="UP000242525"/>
    </source>
</evidence>